<reference evidence="1 2" key="1">
    <citation type="submission" date="2016-10" db="EMBL/GenBank/DDBJ databases">
        <authorList>
            <person name="de Groot N.N."/>
        </authorList>
    </citation>
    <scope>NUCLEOTIDE SEQUENCE [LARGE SCALE GENOMIC DNA]</scope>
    <source>
        <strain>GEY</strain>
        <strain evidence="2">DSM 9560</strain>
    </source>
</reference>
<evidence type="ECO:0000313" key="1">
    <source>
        <dbReference type="EMBL" id="SFE80465.1"/>
    </source>
</evidence>
<sequence>MSKFSDWTREKLGKRFGLRQVSQLEVLESWLAMPVELTDLEVANLTYLRDLLAKRVDFWNEEELKIKFIGTLITFVNFETEYFSAFADRVLSGIVDGEEISGVPDLMVATGYQEVGSPFFCLHEYKKEVDNSSPDPAAQCLAAMLTAQTLNQTGSPIYGVYVVGRNWFFMVLEDKKYAITTGHNATQDDIFDIFKILKASKQIFLQKCQALT</sequence>
<protein>
    <submittedName>
        <fullName evidence="1">Uncharacterized protein</fullName>
    </submittedName>
</protein>
<dbReference type="RefSeq" id="WP_091541366.1">
    <property type="nucleotide sequence ID" value="NZ_FONY01000007.1"/>
</dbReference>
<gene>
    <name evidence="1" type="ORF">SAMN04488541_100738</name>
</gene>
<dbReference type="STRING" id="1003.SAMN04488541_100738"/>
<dbReference type="EMBL" id="FONY01000007">
    <property type="protein sequence ID" value="SFE80465.1"/>
    <property type="molecule type" value="Genomic_DNA"/>
</dbReference>
<name>A0A1I2DIM4_9BACT</name>
<keyword evidence="2" id="KW-1185">Reference proteome</keyword>
<dbReference type="OrthoDB" id="941322at2"/>
<evidence type="ECO:0000313" key="2">
    <source>
        <dbReference type="Proteomes" id="UP000199513"/>
    </source>
</evidence>
<dbReference type="Proteomes" id="UP000199513">
    <property type="component" value="Unassembled WGS sequence"/>
</dbReference>
<accession>A0A1I2DIM4</accession>
<dbReference type="AlphaFoldDB" id="A0A1I2DIM4"/>
<organism evidence="1 2">
    <name type="scientific">Thermoflexibacter ruber</name>
    <dbReference type="NCBI Taxonomy" id="1003"/>
    <lineage>
        <taxon>Bacteria</taxon>
        <taxon>Pseudomonadati</taxon>
        <taxon>Bacteroidota</taxon>
        <taxon>Cytophagia</taxon>
        <taxon>Cytophagales</taxon>
        <taxon>Thermoflexibacteraceae</taxon>
        <taxon>Thermoflexibacter</taxon>
    </lineage>
</organism>
<proteinExistence type="predicted"/>